<organism evidence="8 9">
    <name type="scientific">Ktedonobacter robiniae</name>
    <dbReference type="NCBI Taxonomy" id="2778365"/>
    <lineage>
        <taxon>Bacteria</taxon>
        <taxon>Bacillati</taxon>
        <taxon>Chloroflexota</taxon>
        <taxon>Ktedonobacteria</taxon>
        <taxon>Ktedonobacterales</taxon>
        <taxon>Ktedonobacteraceae</taxon>
        <taxon>Ktedonobacter</taxon>
    </lineage>
</organism>
<keyword evidence="1 6" id="KW-0645">Protease</keyword>
<evidence type="ECO:0000256" key="3">
    <source>
        <dbReference type="ARBA" id="ARBA00022801"/>
    </source>
</evidence>
<proteinExistence type="inferred from homology"/>
<keyword evidence="2 6" id="KW-0479">Metal-binding</keyword>
<keyword evidence="5 6" id="KW-0482">Metalloprotease</keyword>
<dbReference type="EMBL" id="BNJG01000003">
    <property type="protein sequence ID" value="GHO58546.1"/>
    <property type="molecule type" value="Genomic_DNA"/>
</dbReference>
<evidence type="ECO:0000256" key="4">
    <source>
        <dbReference type="ARBA" id="ARBA00022833"/>
    </source>
</evidence>
<dbReference type="Proteomes" id="UP000654345">
    <property type="component" value="Unassembled WGS sequence"/>
</dbReference>
<keyword evidence="4 6" id="KW-0862">Zinc</keyword>
<comment type="cofactor">
    <cofactor evidence="6">
        <name>Zn(2+)</name>
        <dbReference type="ChEBI" id="CHEBI:29105"/>
    </cofactor>
    <text evidence="6">Binds 1 zinc ion.</text>
</comment>
<accession>A0ABQ3V0Q1</accession>
<protein>
    <submittedName>
        <fullName evidence="8">Oligoendopeptidase F</fullName>
    </submittedName>
</protein>
<evidence type="ECO:0000256" key="6">
    <source>
        <dbReference type="RuleBase" id="RU003435"/>
    </source>
</evidence>
<gene>
    <name evidence="8" type="ORF">KSB_70210</name>
</gene>
<keyword evidence="3 6" id="KW-0378">Hydrolase</keyword>
<keyword evidence="9" id="KW-1185">Reference proteome</keyword>
<reference evidence="8 9" key="1">
    <citation type="journal article" date="2021" name="Int. J. Syst. Evol. Microbiol.">
        <title>Reticulibacter mediterranei gen. nov., sp. nov., within the new family Reticulibacteraceae fam. nov., and Ktedonospora formicarum gen. nov., sp. nov., Ktedonobacter robiniae sp. nov., Dictyobacter formicarum sp. nov. and Dictyobacter arantiisoli sp. nov., belonging to the class Ktedonobacteria.</title>
        <authorList>
            <person name="Yabe S."/>
            <person name="Zheng Y."/>
            <person name="Wang C.M."/>
            <person name="Sakai Y."/>
            <person name="Abe K."/>
            <person name="Yokota A."/>
            <person name="Donadio S."/>
            <person name="Cavaletti L."/>
            <person name="Monciardini P."/>
        </authorList>
    </citation>
    <scope>NUCLEOTIDE SEQUENCE [LARGE SCALE GENOMIC DNA]</scope>
    <source>
        <strain evidence="8 9">SOSP1-30</strain>
    </source>
</reference>
<dbReference type="SUPFAM" id="SSF55486">
    <property type="entry name" value="Metalloproteases ('zincins'), catalytic domain"/>
    <property type="match status" value="1"/>
</dbReference>
<dbReference type="Pfam" id="PF01432">
    <property type="entry name" value="Peptidase_M3"/>
    <property type="match status" value="1"/>
</dbReference>
<sequence>MYASLPQTSEEFEQRSWAEIEPWYQELSSTTLSAEALSPWLLQWSHLSALVDETITRHEIACTQNTADQERLLQKQRFQDEVYIYIQTYDQQLKQQLLESDLEPENFAIPLRNLRAEASIYTEANVALLNDERNVGIAYYNIVGEQTVQWEGEEKSLGSLYPVLRDPERARREEVWRTMSARKLADREELGKLWAQGIQVRQQIAQNTGYDSYREYRWQQLHRFDYTPDDCKHFHEVVEQVFVPAASKIWEQHRQRLGVETLRPWDLAVNSRSSQAPRTVSDVQSFLQQCQGLFQHIDPQLGAYFQTMLQEDLFDLDDRPSKAPGGYNLALEVRQVPFIFGRVTLLSDGIGLISHEAGHAFHTFEMRPLSYLQQRKESFLPMEFAEVASTSMEFIGSMHLDEVGLCTLEEAAQLRIEHLEGMVTHQFIMVARGDAFQHWAYEHPELATDPARCDEKWVELSQRFYPDVDWSGLDAVYRSGWQNTLHFFTDPFYYIEYAFAALGAIQVWSNYLHNPQDGLQKYRYALSLGATRTLPELFEAAGAKFVFDREMLQSTLVLLTDTLHELEVAQNHV</sequence>
<name>A0ABQ3V0Q1_9CHLR</name>
<evidence type="ECO:0000259" key="7">
    <source>
        <dbReference type="Pfam" id="PF01432"/>
    </source>
</evidence>
<dbReference type="InterPro" id="IPR001567">
    <property type="entry name" value="Pept_M3A_M3B_dom"/>
</dbReference>
<dbReference type="RefSeq" id="WP_201374817.1">
    <property type="nucleotide sequence ID" value="NZ_BNJG01000003.1"/>
</dbReference>
<comment type="caution">
    <text evidence="8">The sequence shown here is derived from an EMBL/GenBank/DDBJ whole genome shotgun (WGS) entry which is preliminary data.</text>
</comment>
<evidence type="ECO:0000313" key="9">
    <source>
        <dbReference type="Proteomes" id="UP000654345"/>
    </source>
</evidence>
<evidence type="ECO:0000256" key="5">
    <source>
        <dbReference type="ARBA" id="ARBA00023049"/>
    </source>
</evidence>
<evidence type="ECO:0000256" key="2">
    <source>
        <dbReference type="ARBA" id="ARBA00022723"/>
    </source>
</evidence>
<feature type="domain" description="Peptidase M3A/M3B catalytic" evidence="7">
    <location>
        <begin position="165"/>
        <end position="554"/>
    </location>
</feature>
<dbReference type="CDD" id="cd09606">
    <property type="entry name" value="M3B_PepF"/>
    <property type="match status" value="1"/>
</dbReference>
<evidence type="ECO:0000256" key="1">
    <source>
        <dbReference type="ARBA" id="ARBA00022670"/>
    </source>
</evidence>
<dbReference type="Gene3D" id="1.10.1370.30">
    <property type="match status" value="1"/>
</dbReference>
<comment type="similarity">
    <text evidence="6">Belongs to the peptidase M3 family.</text>
</comment>
<evidence type="ECO:0000313" key="8">
    <source>
        <dbReference type="EMBL" id="GHO58546.1"/>
    </source>
</evidence>